<proteinExistence type="predicted"/>
<keyword evidence="1" id="KW-0472">Membrane</keyword>
<protein>
    <recommendedName>
        <fullName evidence="2">DUF3899 domain-containing protein</fullName>
    </recommendedName>
</protein>
<name>A0A4P5PCL2_9ENTE</name>
<gene>
    <name evidence="3" type="ORF">NRIC_34670</name>
</gene>
<dbReference type="AlphaFoldDB" id="A0A4P5PCL2"/>
<comment type="caution">
    <text evidence="3">The sequence shown here is derived from an EMBL/GenBank/DDBJ whole genome shotgun (WGS) entry which is preliminary data.</text>
</comment>
<evidence type="ECO:0000256" key="1">
    <source>
        <dbReference type="SAM" id="Phobius"/>
    </source>
</evidence>
<dbReference type="OrthoDB" id="2157555at2"/>
<keyword evidence="1" id="KW-0812">Transmembrane</keyword>
<keyword evidence="4" id="KW-1185">Reference proteome</keyword>
<feature type="transmembrane region" description="Helical" evidence="1">
    <location>
        <begin position="88"/>
        <end position="107"/>
    </location>
</feature>
<feature type="domain" description="DUF3899" evidence="2">
    <location>
        <begin position="34"/>
        <end position="94"/>
    </location>
</feature>
<reference evidence="4" key="1">
    <citation type="submission" date="2019-02" db="EMBL/GenBank/DDBJ databases">
        <title>Draft genome sequence of Enterococcus sp. Gos25-1.</title>
        <authorList>
            <person name="Tanaka N."/>
            <person name="Shiwa Y."/>
            <person name="Fujita N."/>
        </authorList>
    </citation>
    <scope>NUCLEOTIDE SEQUENCE [LARGE SCALE GENOMIC DNA]</scope>
    <source>
        <strain evidence="4">Gos25-1</strain>
    </source>
</reference>
<dbReference type="EMBL" id="BJCC01000034">
    <property type="protein sequence ID" value="GCF95576.1"/>
    <property type="molecule type" value="Genomic_DNA"/>
</dbReference>
<organism evidence="3 4">
    <name type="scientific">Enterococcus florum</name>
    <dbReference type="NCBI Taxonomy" id="2480627"/>
    <lineage>
        <taxon>Bacteria</taxon>
        <taxon>Bacillati</taxon>
        <taxon>Bacillota</taxon>
        <taxon>Bacilli</taxon>
        <taxon>Lactobacillales</taxon>
        <taxon>Enterococcaceae</taxon>
        <taxon>Enterococcus</taxon>
    </lineage>
</organism>
<evidence type="ECO:0000313" key="3">
    <source>
        <dbReference type="EMBL" id="GCF95576.1"/>
    </source>
</evidence>
<evidence type="ECO:0000259" key="2">
    <source>
        <dbReference type="Pfam" id="PF13038"/>
    </source>
</evidence>
<feature type="transmembrane region" description="Helical" evidence="1">
    <location>
        <begin position="37"/>
        <end position="59"/>
    </location>
</feature>
<feature type="transmembrane region" description="Helical" evidence="1">
    <location>
        <begin position="6"/>
        <end position="25"/>
    </location>
</feature>
<accession>A0A4P5PCL2</accession>
<evidence type="ECO:0000313" key="4">
    <source>
        <dbReference type="Proteomes" id="UP000290567"/>
    </source>
</evidence>
<dbReference type="Pfam" id="PF13038">
    <property type="entry name" value="DUF3899"/>
    <property type="match status" value="1"/>
</dbReference>
<dbReference type="InterPro" id="IPR025007">
    <property type="entry name" value="DUF3899"/>
</dbReference>
<keyword evidence="1" id="KW-1133">Transmembrane helix</keyword>
<sequence>MKKNLLPHAIALLIVVAVLFFSLLDGSVSWLQLSNRLFMIGLPFLIIGGWFWVFSSGFFDHFQASFRARSKQQKKSFVPLSSVGTSKFLWLTVASELIGTSILFLLIDLI</sequence>
<dbReference type="RefSeq" id="WP_146623954.1">
    <property type="nucleotide sequence ID" value="NZ_BJCC01000034.1"/>
</dbReference>
<dbReference type="Proteomes" id="UP000290567">
    <property type="component" value="Unassembled WGS sequence"/>
</dbReference>